<protein>
    <submittedName>
        <fullName evidence="1">Uncharacterized protein</fullName>
    </submittedName>
</protein>
<reference evidence="1" key="1">
    <citation type="submission" date="2021-12" db="EMBL/GenBank/DDBJ databases">
        <title>Convergent genome expansion in fungi linked to evolution of root-endophyte symbiosis.</title>
        <authorList>
            <consortium name="DOE Joint Genome Institute"/>
            <person name="Ke Y.-H."/>
            <person name="Bonito G."/>
            <person name="Liao H.-L."/>
            <person name="Looney B."/>
            <person name="Rojas-Flechas A."/>
            <person name="Nash J."/>
            <person name="Hameed K."/>
            <person name="Schadt C."/>
            <person name="Martin F."/>
            <person name="Crous P.W."/>
            <person name="Miettinen O."/>
            <person name="Magnuson J.K."/>
            <person name="Labbe J."/>
            <person name="Jacobson D."/>
            <person name="Doktycz M.J."/>
            <person name="Veneault-Fourrey C."/>
            <person name="Kuo A."/>
            <person name="Mondo S."/>
            <person name="Calhoun S."/>
            <person name="Riley R."/>
            <person name="Ohm R."/>
            <person name="LaButti K."/>
            <person name="Andreopoulos B."/>
            <person name="Pangilinan J."/>
            <person name="Nolan M."/>
            <person name="Tritt A."/>
            <person name="Clum A."/>
            <person name="Lipzen A."/>
            <person name="Daum C."/>
            <person name="Barry K."/>
            <person name="Grigoriev I.V."/>
            <person name="Vilgalys R."/>
        </authorList>
    </citation>
    <scope>NUCLEOTIDE SEQUENCE</scope>
    <source>
        <strain evidence="1">PMI_201</strain>
    </source>
</reference>
<evidence type="ECO:0000313" key="1">
    <source>
        <dbReference type="EMBL" id="KAH8688724.1"/>
    </source>
</evidence>
<organism evidence="1 2">
    <name type="scientific">Talaromyces proteolyticus</name>
    <dbReference type="NCBI Taxonomy" id="1131652"/>
    <lineage>
        <taxon>Eukaryota</taxon>
        <taxon>Fungi</taxon>
        <taxon>Dikarya</taxon>
        <taxon>Ascomycota</taxon>
        <taxon>Pezizomycotina</taxon>
        <taxon>Eurotiomycetes</taxon>
        <taxon>Eurotiomycetidae</taxon>
        <taxon>Eurotiales</taxon>
        <taxon>Trichocomaceae</taxon>
        <taxon>Talaromyces</taxon>
        <taxon>Talaromyces sect. Bacilispori</taxon>
    </lineage>
</organism>
<dbReference type="Proteomes" id="UP001201262">
    <property type="component" value="Unassembled WGS sequence"/>
</dbReference>
<dbReference type="EMBL" id="JAJTJA010000017">
    <property type="protein sequence ID" value="KAH8688724.1"/>
    <property type="molecule type" value="Genomic_DNA"/>
</dbReference>
<proteinExistence type="predicted"/>
<gene>
    <name evidence="1" type="ORF">BGW36DRAFT_442610</name>
</gene>
<accession>A0AAD4KDX1</accession>
<comment type="caution">
    <text evidence="1">The sequence shown here is derived from an EMBL/GenBank/DDBJ whole genome shotgun (WGS) entry which is preliminary data.</text>
</comment>
<evidence type="ECO:0000313" key="2">
    <source>
        <dbReference type="Proteomes" id="UP001201262"/>
    </source>
</evidence>
<dbReference type="GeneID" id="70251872"/>
<name>A0AAD4KDX1_9EURO</name>
<sequence length="49" mass="5446">MSLLNDSLPDGMRKSGIQYCKRLIDVRANGPQQLELIFDDGTTDHVNAV</sequence>
<dbReference type="RefSeq" id="XP_046065196.1">
    <property type="nucleotide sequence ID" value="XM_046221585.1"/>
</dbReference>
<dbReference type="AlphaFoldDB" id="A0AAD4KDX1"/>
<keyword evidence="2" id="KW-1185">Reference proteome</keyword>